<organism evidence="2 4">
    <name type="scientific">Didymodactylos carnosus</name>
    <dbReference type="NCBI Taxonomy" id="1234261"/>
    <lineage>
        <taxon>Eukaryota</taxon>
        <taxon>Metazoa</taxon>
        <taxon>Spiralia</taxon>
        <taxon>Gnathifera</taxon>
        <taxon>Rotifera</taxon>
        <taxon>Eurotatoria</taxon>
        <taxon>Bdelloidea</taxon>
        <taxon>Philodinida</taxon>
        <taxon>Philodinidae</taxon>
        <taxon>Didymodactylos</taxon>
    </lineage>
</organism>
<comment type="caution">
    <text evidence="2">The sequence shown here is derived from an EMBL/GenBank/DDBJ whole genome shotgun (WGS) entry which is preliminary data.</text>
</comment>
<name>A0A8S2E5H3_9BILA</name>
<proteinExistence type="predicted"/>
<dbReference type="Proteomes" id="UP000677228">
    <property type="component" value="Unassembled WGS sequence"/>
</dbReference>
<evidence type="ECO:0000313" key="3">
    <source>
        <dbReference type="EMBL" id="CAF3929280.1"/>
    </source>
</evidence>
<feature type="region of interest" description="Disordered" evidence="1">
    <location>
        <begin position="139"/>
        <end position="161"/>
    </location>
</feature>
<accession>A0A8S2E5H3</accession>
<evidence type="ECO:0000313" key="4">
    <source>
        <dbReference type="Proteomes" id="UP000677228"/>
    </source>
</evidence>
<feature type="non-terminal residue" evidence="2">
    <location>
        <position position="1"/>
    </location>
</feature>
<dbReference type="Proteomes" id="UP000682733">
    <property type="component" value="Unassembled WGS sequence"/>
</dbReference>
<sequence>LHQRNPILFSKQPSLTCQKLLVPCTERASHQMSAYVPSQFSTSTRPLMHTNAPVADVNKIRAIRARKDKIDAACVRSDIRSSNSIDNTLWNTMNSQTLNERLTAEKLFNRNFKLDRVLAQSSVLSLNPSLIWPSYGTAVTSRPKRSQSNSTMTITPPIESPILKKSNHTTVMPDILSKRSLSRPQTKASLIKINETINDSPDFEQSFIEQSFIISKDQDKKSMPKQQPLAQLNKNFNNIQKPLVTKRTVITAKLKKQSPSPKRFQGAPYRTTRGREIDNRNYNNENEYENDEGEIMDEEFQKYLPKAIEKCANWLIRYVFVNNDENNNINTDR</sequence>
<dbReference type="EMBL" id="CAJNOK010011343">
    <property type="protein sequence ID" value="CAF1138098.1"/>
    <property type="molecule type" value="Genomic_DNA"/>
</dbReference>
<reference evidence="2" key="1">
    <citation type="submission" date="2021-02" db="EMBL/GenBank/DDBJ databases">
        <authorList>
            <person name="Nowell W R."/>
        </authorList>
    </citation>
    <scope>NUCLEOTIDE SEQUENCE</scope>
</reference>
<evidence type="ECO:0000256" key="1">
    <source>
        <dbReference type="SAM" id="MobiDB-lite"/>
    </source>
</evidence>
<dbReference type="EMBL" id="CAJOBA010025026">
    <property type="protein sequence ID" value="CAF3929280.1"/>
    <property type="molecule type" value="Genomic_DNA"/>
</dbReference>
<dbReference type="AlphaFoldDB" id="A0A8S2E5H3"/>
<gene>
    <name evidence="2" type="ORF">OVA965_LOCUS20988</name>
    <name evidence="3" type="ORF">TMI583_LOCUS21526</name>
</gene>
<evidence type="ECO:0000313" key="2">
    <source>
        <dbReference type="EMBL" id="CAF1138098.1"/>
    </source>
</evidence>
<protein>
    <submittedName>
        <fullName evidence="2">Uncharacterized protein</fullName>
    </submittedName>
</protein>